<feature type="transmembrane region" description="Helical" evidence="6">
    <location>
        <begin position="143"/>
        <end position="163"/>
    </location>
</feature>
<dbReference type="Pfam" id="PF00361">
    <property type="entry name" value="Proton_antipo_M"/>
    <property type="match status" value="1"/>
</dbReference>
<evidence type="ECO:0000259" key="8">
    <source>
        <dbReference type="Pfam" id="PF00662"/>
    </source>
</evidence>
<dbReference type="STRING" id="203907.Bfl483"/>
<feature type="transmembrane region" description="Helical" evidence="6">
    <location>
        <begin position="242"/>
        <end position="270"/>
    </location>
</feature>
<dbReference type="InterPro" id="IPR001516">
    <property type="entry name" value="Proton_antipo_N"/>
</dbReference>
<reference evidence="9 10" key="1">
    <citation type="journal article" date="2003" name="Proc. Natl. Acad. Sci. U.S.A.">
        <title>The genome sequence of Blochmannia floridanus: comparative analysis of reduced genomes.</title>
        <authorList>
            <person name="Gil R."/>
            <person name="Silva F.J."/>
            <person name="Zientz E."/>
            <person name="Delmotte F."/>
            <person name="Gonzalez-Candelas F."/>
            <person name="Latorre A."/>
            <person name="Rausell C."/>
            <person name="Kramerbeek J."/>
            <person name="Gadau J."/>
            <person name="Hoelldobler B."/>
            <person name="van Ham R.C.H.J."/>
            <person name="Gross R."/>
            <person name="Moya A."/>
        </authorList>
    </citation>
    <scope>NUCLEOTIDE SEQUENCE [LARGE SCALE GENOMIC DNA]</scope>
</reference>
<evidence type="ECO:0000256" key="3">
    <source>
        <dbReference type="ARBA" id="ARBA00022989"/>
    </source>
</evidence>
<feature type="transmembrane region" description="Helical" evidence="6">
    <location>
        <begin position="88"/>
        <end position="110"/>
    </location>
</feature>
<dbReference type="HOGENOM" id="CLU_007100_6_2_6"/>
<comment type="subcellular location">
    <subcellularLocation>
        <location evidence="1">Endomembrane system</location>
        <topology evidence="1">Multi-pass membrane protein</topology>
    </subcellularLocation>
    <subcellularLocation>
        <location evidence="5">Membrane</location>
        <topology evidence="5">Multi-pass membrane protein</topology>
    </subcellularLocation>
</comment>
<dbReference type="PANTHER" id="PTHR42829">
    <property type="entry name" value="NADH-UBIQUINONE OXIDOREDUCTASE CHAIN 5"/>
    <property type="match status" value="1"/>
</dbReference>
<dbReference type="EC" id="1.6.5.3" evidence="9"/>
<dbReference type="NCBIfam" id="TIGR01974">
    <property type="entry name" value="NDH_I_L"/>
    <property type="match status" value="1"/>
</dbReference>
<dbReference type="GO" id="GO:0042773">
    <property type="term" value="P:ATP synthesis coupled electron transport"/>
    <property type="evidence" value="ECO:0007669"/>
    <property type="project" value="InterPro"/>
</dbReference>
<feature type="transmembrane region" description="Helical" evidence="6">
    <location>
        <begin position="282"/>
        <end position="304"/>
    </location>
</feature>
<dbReference type="NCBIfam" id="NF005141">
    <property type="entry name" value="PRK06590.1"/>
    <property type="match status" value="1"/>
</dbReference>
<feature type="domain" description="NADH-Ubiquinone oxidoreductase (complex I) chain 5 N-terminal" evidence="8">
    <location>
        <begin position="71"/>
        <end position="122"/>
    </location>
</feature>
<dbReference type="GO" id="GO:0008137">
    <property type="term" value="F:NADH dehydrogenase (ubiquinone) activity"/>
    <property type="evidence" value="ECO:0007669"/>
    <property type="project" value="InterPro"/>
</dbReference>
<feature type="transmembrane region" description="Helical" evidence="6">
    <location>
        <begin position="496"/>
        <end position="519"/>
    </location>
</feature>
<keyword evidence="9" id="KW-0560">Oxidoreductase</keyword>
<feature type="transmembrane region" description="Helical" evidence="6">
    <location>
        <begin position="603"/>
        <end position="623"/>
    </location>
</feature>
<evidence type="ECO:0000259" key="7">
    <source>
        <dbReference type="Pfam" id="PF00361"/>
    </source>
</evidence>
<feature type="transmembrane region" description="Helical" evidence="6">
    <location>
        <begin position="311"/>
        <end position="328"/>
    </location>
</feature>
<dbReference type="AlphaFoldDB" id="Q7VRW2"/>
<feature type="domain" description="NADH:quinone oxidoreductase/Mrp antiporter transmembrane" evidence="7">
    <location>
        <begin position="138"/>
        <end position="429"/>
    </location>
</feature>
<keyword evidence="10" id="KW-1185">Reference proteome</keyword>
<feature type="transmembrane region" description="Helical" evidence="6">
    <location>
        <begin position="416"/>
        <end position="434"/>
    </location>
</feature>
<keyword evidence="4 6" id="KW-0472">Membrane</keyword>
<evidence type="ECO:0000256" key="5">
    <source>
        <dbReference type="RuleBase" id="RU000320"/>
    </source>
</evidence>
<evidence type="ECO:0000256" key="2">
    <source>
        <dbReference type="ARBA" id="ARBA00022692"/>
    </source>
</evidence>
<evidence type="ECO:0000256" key="4">
    <source>
        <dbReference type="ARBA" id="ARBA00023136"/>
    </source>
</evidence>
<feature type="transmembrane region" description="Helical" evidence="6">
    <location>
        <begin position="117"/>
        <end position="137"/>
    </location>
</feature>
<dbReference type="GO" id="GO:0016020">
    <property type="term" value="C:membrane"/>
    <property type="evidence" value="ECO:0007669"/>
    <property type="project" value="UniProtKB-SubCell"/>
</dbReference>
<dbReference type="KEGG" id="bfl:Bfl483"/>
<dbReference type="eggNOG" id="COG1009">
    <property type="taxonomic scope" value="Bacteria"/>
</dbReference>
<proteinExistence type="predicted"/>
<evidence type="ECO:0000313" key="10">
    <source>
        <dbReference type="Proteomes" id="UP000002192"/>
    </source>
</evidence>
<accession>Q7VRW2</accession>
<feature type="transmembrane region" description="Helical" evidence="6">
    <location>
        <begin position="334"/>
        <end position="357"/>
    </location>
</feature>
<dbReference type="Proteomes" id="UP000002192">
    <property type="component" value="Chromosome"/>
</dbReference>
<dbReference type="Pfam" id="PF00662">
    <property type="entry name" value="Proton_antipo_N"/>
    <property type="match status" value="1"/>
</dbReference>
<keyword evidence="2 5" id="KW-0812">Transmembrane</keyword>
<feature type="transmembrane region" description="Helical" evidence="6">
    <location>
        <begin position="184"/>
        <end position="206"/>
    </location>
</feature>
<evidence type="ECO:0000313" key="9">
    <source>
        <dbReference type="EMBL" id="CAD83172.1"/>
    </source>
</evidence>
<dbReference type="PRINTS" id="PR01435">
    <property type="entry name" value="NPOXDRDTASE5"/>
</dbReference>
<dbReference type="GO" id="GO:0012505">
    <property type="term" value="C:endomembrane system"/>
    <property type="evidence" value="ECO:0007669"/>
    <property type="project" value="UniProtKB-SubCell"/>
</dbReference>
<feature type="transmembrane region" description="Helical" evidence="6">
    <location>
        <begin position="570"/>
        <end position="591"/>
    </location>
</feature>
<feature type="transmembrane region" description="Helical" evidence="6">
    <location>
        <begin position="540"/>
        <end position="558"/>
    </location>
</feature>
<dbReference type="EMBL" id="BX248583">
    <property type="protein sequence ID" value="CAD83172.1"/>
    <property type="molecule type" value="Genomic_DNA"/>
</dbReference>
<dbReference type="PRINTS" id="PR01434">
    <property type="entry name" value="NADHDHGNASE5"/>
</dbReference>
<dbReference type="GO" id="GO:0003954">
    <property type="term" value="F:NADH dehydrogenase activity"/>
    <property type="evidence" value="ECO:0007669"/>
    <property type="project" value="TreeGrafter"/>
</dbReference>
<dbReference type="OrthoDB" id="9811798at2"/>
<feature type="transmembrane region" description="Helical" evidence="6">
    <location>
        <begin position="218"/>
        <end position="235"/>
    </location>
</feature>
<dbReference type="InterPro" id="IPR001750">
    <property type="entry name" value="ND/Mrp_TM"/>
</dbReference>
<dbReference type="Gene3D" id="1.20.5.2700">
    <property type="match status" value="1"/>
</dbReference>
<dbReference type="InterPro" id="IPR003945">
    <property type="entry name" value="NU5C-like"/>
</dbReference>
<sequence>MNILILTMFFPLLSFCLLSVSQGKWIETISASIGLVGIGMSTLITFYFVCGFCHHTCSYDSFILTQELGSWFKIDNKLSVDIVLRLDGLSLVMLSVITGIGFIIHIYAIWYMSGYEGYARFFAYTNLFIFNMILLVLSDNLLLVYFGWEGVGLCSYLLIGFYYTDYNSVMKAFKSFIMTRFGDIFLICALFMIYNQYCTLSISALLKLDSQNLLKNDMSMWISIALLVGCIAKSAQFPLQSWLISAMVGPTPVSALIHAATMVTSGVYLINRMHSFFLVTPFILYIISMIGIVTAVIFASSALFQSNIKKILAYSTISQIGYMFLALGEKNWDGAMYHLMTHACFKALLFLAAGSLVRACNNEQNIFKMGSLYKSMPFIYICFLIGGASLSGFPIITSGFYSKELILMSMFDHNNYWFLCFSFIGVFLTAVYMFRMIFIIFHGNVFIQPKMSYKICQYLPLVILLLLSTCIGSKLQLCLLNSMSGNNYHEFSYNKVYVIITSEILVLCGIWLAYLLWFSSGSKIRHMIIARRPIELMNRYLILLNYYGWGLDWFYKIIFIKPYLFVAKKLFSYNDIVESGINIFILFLNWLSRCLICISNGKLNWYIASIGISSVMILLICFMSL</sequence>
<feature type="transmembrane region" description="Helical" evidence="6">
    <location>
        <begin position="455"/>
        <end position="476"/>
    </location>
</feature>
<organism evidence="9 10">
    <name type="scientific">Blochmanniella floridana</name>
    <dbReference type="NCBI Taxonomy" id="203907"/>
    <lineage>
        <taxon>Bacteria</taxon>
        <taxon>Pseudomonadati</taxon>
        <taxon>Pseudomonadota</taxon>
        <taxon>Gammaproteobacteria</taxon>
        <taxon>Enterobacterales</taxon>
        <taxon>Enterobacteriaceae</taxon>
        <taxon>ant endosymbionts</taxon>
        <taxon>Candidatus Blochmanniella</taxon>
    </lineage>
</organism>
<name>Q7VRW2_BLOFL</name>
<keyword evidence="3 6" id="KW-1133">Transmembrane helix</keyword>
<dbReference type="PANTHER" id="PTHR42829:SF2">
    <property type="entry name" value="NADH-UBIQUINONE OXIDOREDUCTASE CHAIN 5"/>
    <property type="match status" value="1"/>
</dbReference>
<evidence type="ECO:0000256" key="6">
    <source>
        <dbReference type="SAM" id="Phobius"/>
    </source>
</evidence>
<dbReference type="GO" id="GO:0015990">
    <property type="term" value="P:electron transport coupled proton transport"/>
    <property type="evidence" value="ECO:0007669"/>
    <property type="project" value="TreeGrafter"/>
</dbReference>
<evidence type="ECO:0000256" key="1">
    <source>
        <dbReference type="ARBA" id="ARBA00004127"/>
    </source>
</evidence>
<dbReference type="InterPro" id="IPR018393">
    <property type="entry name" value="NADHpl_OxRdtase_5_subgr"/>
</dbReference>
<protein>
    <submittedName>
        <fullName evidence="9">NADH dehydrogenase I chain L</fullName>
        <ecNumber evidence="9">1.6.5.3</ecNumber>
    </submittedName>
</protein>
<gene>
    <name evidence="9" type="primary">nuoL</name>
    <name evidence="9" type="ordered locus">Bfl483</name>
</gene>
<feature type="transmembrane region" description="Helical" evidence="6">
    <location>
        <begin position="378"/>
        <end position="396"/>
    </location>
</feature>